<name>A0A6A4A151_9STRA</name>
<organism evidence="1 2">
    <name type="scientific">Phytophthora fragariae</name>
    <dbReference type="NCBI Taxonomy" id="53985"/>
    <lineage>
        <taxon>Eukaryota</taxon>
        <taxon>Sar</taxon>
        <taxon>Stramenopiles</taxon>
        <taxon>Oomycota</taxon>
        <taxon>Peronosporomycetes</taxon>
        <taxon>Peronosporales</taxon>
        <taxon>Peronosporaceae</taxon>
        <taxon>Phytophthora</taxon>
    </lineage>
</organism>
<gene>
    <name evidence="1" type="ORF">PF002_g7157</name>
</gene>
<dbReference type="EMBL" id="QXGD01000260">
    <property type="protein sequence ID" value="KAE9245609.1"/>
    <property type="molecule type" value="Genomic_DNA"/>
</dbReference>
<comment type="caution">
    <text evidence="1">The sequence shown here is derived from an EMBL/GenBank/DDBJ whole genome shotgun (WGS) entry which is preliminary data.</text>
</comment>
<sequence length="60" mass="7185">MARGERPKLNPRWREPKQFTRDAATYEFRQRVLKYFATHSMKENLAKMYPGIDPAARETK</sequence>
<proteinExistence type="predicted"/>
<protein>
    <submittedName>
        <fullName evidence="1">Uncharacterized protein</fullName>
    </submittedName>
</protein>
<evidence type="ECO:0000313" key="1">
    <source>
        <dbReference type="EMBL" id="KAE9245609.1"/>
    </source>
</evidence>
<dbReference type="AlphaFoldDB" id="A0A6A4A151"/>
<dbReference type="Proteomes" id="UP000440367">
    <property type="component" value="Unassembled WGS sequence"/>
</dbReference>
<reference evidence="1 2" key="1">
    <citation type="submission" date="2018-08" db="EMBL/GenBank/DDBJ databases">
        <title>Genomic investigation of the strawberry pathogen Phytophthora fragariae indicates pathogenicity is determined by transcriptional variation in three key races.</title>
        <authorList>
            <person name="Adams T.M."/>
            <person name="Armitage A.D."/>
            <person name="Sobczyk M.K."/>
            <person name="Bates H.J."/>
            <person name="Dunwell J.M."/>
            <person name="Nellist C.F."/>
            <person name="Harrison R.J."/>
        </authorList>
    </citation>
    <scope>NUCLEOTIDE SEQUENCE [LARGE SCALE GENOMIC DNA]</scope>
    <source>
        <strain evidence="1 2">BC-1</strain>
    </source>
</reference>
<evidence type="ECO:0000313" key="2">
    <source>
        <dbReference type="Proteomes" id="UP000440367"/>
    </source>
</evidence>
<accession>A0A6A4A151</accession>